<accession>A0A1X7NCZ6</accession>
<evidence type="ECO:0000259" key="2">
    <source>
        <dbReference type="Pfam" id="PF04069"/>
    </source>
</evidence>
<sequence>MLTATKKGRVALSALAVGAVVALAGCSSSDPLDEGSGSGSSEGGETIVVGSQDYYSNEIIAEIYAQALENDGFTVERDLRIGQREIYLPEIESGSIDVFPEYDGSLLQALEPDTTATTADDVYSALTEALPDGLRALDAADASDQNSYTVTQAFADEWSLTDIASLADVTTPIVLGGNSELQTRPYGPDALQEKYGITTTFQAIEDSGGSTTVNALTSNQIQLANIYTADPNIQSNDLVALEDPDGLFVADNVVPIVSDKVTDDAAEVLNEVSAKLTAEDLVSLNSESVNEQKSAAAIATEWLTSAGLLS</sequence>
<protein>
    <submittedName>
        <fullName evidence="3">Osmoprotectant transport system substrate-binding protein</fullName>
    </submittedName>
</protein>
<dbReference type="SUPFAM" id="SSF53850">
    <property type="entry name" value="Periplasmic binding protein-like II"/>
    <property type="match status" value="1"/>
</dbReference>
<name>A0A1X7NCZ6_9MICO</name>
<keyword evidence="4" id="KW-1185">Reference proteome</keyword>
<feature type="chain" id="PRO_5039111982" evidence="1">
    <location>
        <begin position="25"/>
        <end position="310"/>
    </location>
</feature>
<organism evidence="3 4">
    <name type="scientific">Rathayibacter oskolensis</name>
    <dbReference type="NCBI Taxonomy" id="1891671"/>
    <lineage>
        <taxon>Bacteria</taxon>
        <taxon>Bacillati</taxon>
        <taxon>Actinomycetota</taxon>
        <taxon>Actinomycetes</taxon>
        <taxon>Micrococcales</taxon>
        <taxon>Microbacteriaceae</taxon>
        <taxon>Rathayibacter</taxon>
    </lineage>
</organism>
<dbReference type="CDD" id="cd13606">
    <property type="entry name" value="PBP2_ProX_like"/>
    <property type="match status" value="1"/>
</dbReference>
<evidence type="ECO:0000313" key="4">
    <source>
        <dbReference type="Proteomes" id="UP000193711"/>
    </source>
</evidence>
<proteinExistence type="predicted"/>
<dbReference type="Pfam" id="PF04069">
    <property type="entry name" value="OpuAC"/>
    <property type="match status" value="1"/>
</dbReference>
<gene>
    <name evidence="3" type="ORF">SAMN06295885_1132</name>
</gene>
<evidence type="ECO:0000313" key="3">
    <source>
        <dbReference type="EMBL" id="SMH35524.1"/>
    </source>
</evidence>
<dbReference type="Gene3D" id="3.40.190.120">
    <property type="entry name" value="Osmoprotection protein (prox), domain 2"/>
    <property type="match status" value="1"/>
</dbReference>
<feature type="signal peptide" evidence="1">
    <location>
        <begin position="1"/>
        <end position="24"/>
    </location>
</feature>
<dbReference type="EMBL" id="FXBM01000001">
    <property type="protein sequence ID" value="SMH35524.1"/>
    <property type="molecule type" value="Genomic_DNA"/>
</dbReference>
<dbReference type="OrthoDB" id="9781705at2"/>
<dbReference type="Proteomes" id="UP000193711">
    <property type="component" value="Unassembled WGS sequence"/>
</dbReference>
<dbReference type="GO" id="GO:0043190">
    <property type="term" value="C:ATP-binding cassette (ABC) transporter complex"/>
    <property type="evidence" value="ECO:0007669"/>
    <property type="project" value="InterPro"/>
</dbReference>
<dbReference type="PROSITE" id="PS51257">
    <property type="entry name" value="PROKAR_LIPOPROTEIN"/>
    <property type="match status" value="1"/>
</dbReference>
<dbReference type="InterPro" id="IPR007210">
    <property type="entry name" value="ABC_Gly_betaine_transp_sub-bd"/>
</dbReference>
<dbReference type="STRING" id="1891671.SAMN06295885_1132"/>
<dbReference type="AlphaFoldDB" id="A0A1X7NCZ6"/>
<feature type="domain" description="ABC-type glycine betaine transport system substrate-binding" evidence="2">
    <location>
        <begin position="46"/>
        <end position="304"/>
    </location>
</feature>
<dbReference type="Gene3D" id="3.40.190.10">
    <property type="entry name" value="Periplasmic binding protein-like II"/>
    <property type="match status" value="1"/>
</dbReference>
<evidence type="ECO:0000256" key="1">
    <source>
        <dbReference type="SAM" id="SignalP"/>
    </source>
</evidence>
<reference evidence="4" key="1">
    <citation type="submission" date="2017-04" db="EMBL/GenBank/DDBJ databases">
        <authorList>
            <person name="Varghese N."/>
            <person name="Submissions S."/>
        </authorList>
    </citation>
    <scope>NUCLEOTIDE SEQUENCE [LARGE SCALE GENOMIC DNA]</scope>
    <source>
        <strain evidence="4">VKM Ac-2121</strain>
    </source>
</reference>
<dbReference type="GO" id="GO:0022857">
    <property type="term" value="F:transmembrane transporter activity"/>
    <property type="evidence" value="ECO:0007669"/>
    <property type="project" value="InterPro"/>
</dbReference>
<keyword evidence="1" id="KW-0732">Signal</keyword>
<dbReference type="RefSeq" id="WP_085475556.1">
    <property type="nucleotide sequence ID" value="NZ_FXBM01000001.1"/>
</dbReference>